<evidence type="ECO:0000313" key="3">
    <source>
        <dbReference type="Proteomes" id="UP001237737"/>
    </source>
</evidence>
<dbReference type="Proteomes" id="UP001237737">
    <property type="component" value="Unassembled WGS sequence"/>
</dbReference>
<feature type="compositionally biased region" description="Acidic residues" evidence="1">
    <location>
        <begin position="72"/>
        <end position="91"/>
    </location>
</feature>
<accession>A0ABT9SU74</accession>
<protein>
    <recommendedName>
        <fullName evidence="4">Ribosomally synthesized peptide with nif11-like leader</fullName>
    </recommendedName>
</protein>
<keyword evidence="3" id="KW-1185">Reference proteome</keyword>
<feature type="region of interest" description="Disordered" evidence="1">
    <location>
        <begin position="64"/>
        <end position="103"/>
    </location>
</feature>
<comment type="caution">
    <text evidence="2">The sequence shown here is derived from an EMBL/GenBank/DDBJ whole genome shotgun (WGS) entry which is preliminary data.</text>
</comment>
<sequence length="103" mass="11073">MGKVIEFLARVGSDASLRHASTDAVDAALRDAGVDDGDLREAFSAKDGDAVRLLLGQRAYFSTQMPIAPEHEEQEDPLDGEDEDGDGEPDDTVAYMPPTGTHR</sequence>
<name>A0ABT9SU74_9GAMM</name>
<organism evidence="2 3">
    <name type="scientific">Luteibacter jiangsuensis</name>
    <dbReference type="NCBI Taxonomy" id="637577"/>
    <lineage>
        <taxon>Bacteria</taxon>
        <taxon>Pseudomonadati</taxon>
        <taxon>Pseudomonadota</taxon>
        <taxon>Gammaproteobacteria</taxon>
        <taxon>Lysobacterales</taxon>
        <taxon>Rhodanobacteraceae</taxon>
        <taxon>Luteibacter</taxon>
    </lineage>
</organism>
<gene>
    <name evidence="2" type="ORF">J2T07_000698</name>
</gene>
<evidence type="ECO:0000256" key="1">
    <source>
        <dbReference type="SAM" id="MobiDB-lite"/>
    </source>
</evidence>
<dbReference type="RefSeq" id="WP_306847313.1">
    <property type="nucleotide sequence ID" value="NZ_JAUSSK010000001.1"/>
</dbReference>
<reference evidence="2 3" key="1">
    <citation type="submission" date="2023-07" db="EMBL/GenBank/DDBJ databases">
        <title>Sorghum-associated microbial communities from plants grown in Nebraska, USA.</title>
        <authorList>
            <person name="Schachtman D."/>
        </authorList>
    </citation>
    <scope>NUCLEOTIDE SEQUENCE [LARGE SCALE GENOMIC DNA]</scope>
    <source>
        <strain evidence="2 3">CC60</strain>
    </source>
</reference>
<evidence type="ECO:0000313" key="2">
    <source>
        <dbReference type="EMBL" id="MDQ0008539.1"/>
    </source>
</evidence>
<proteinExistence type="predicted"/>
<dbReference type="EMBL" id="JAUSSK010000001">
    <property type="protein sequence ID" value="MDQ0008539.1"/>
    <property type="molecule type" value="Genomic_DNA"/>
</dbReference>
<evidence type="ECO:0008006" key="4">
    <source>
        <dbReference type="Google" id="ProtNLM"/>
    </source>
</evidence>